<dbReference type="Proteomes" id="UP000271098">
    <property type="component" value="Unassembled WGS sequence"/>
</dbReference>
<proteinExistence type="predicted"/>
<reference evidence="3" key="1">
    <citation type="submission" date="2016-06" db="UniProtKB">
        <authorList>
            <consortium name="WormBaseParasite"/>
        </authorList>
    </citation>
    <scope>IDENTIFICATION</scope>
</reference>
<gene>
    <name evidence="1" type="ORF">GPUH_LOCUS1844</name>
</gene>
<dbReference type="WBParaSite" id="GPUH_0000184701-mRNA-1">
    <property type="protein sequence ID" value="GPUH_0000184701-mRNA-1"/>
    <property type="gene ID" value="GPUH_0000184701"/>
</dbReference>
<protein>
    <submittedName>
        <fullName evidence="3">WD_REPEATS_REGION domain-containing protein</fullName>
    </submittedName>
</protein>
<dbReference type="AlphaFoldDB" id="A0A183CZF2"/>
<evidence type="ECO:0000313" key="1">
    <source>
        <dbReference type="EMBL" id="VDK31072.1"/>
    </source>
</evidence>
<accession>A0A183CZF2</accession>
<evidence type="ECO:0000313" key="3">
    <source>
        <dbReference type="WBParaSite" id="GPUH_0000184701-mRNA-1"/>
    </source>
</evidence>
<dbReference type="EMBL" id="UYRT01002454">
    <property type="protein sequence ID" value="VDK31072.1"/>
    <property type="molecule type" value="Genomic_DNA"/>
</dbReference>
<sequence>MGFFFRLANDLAMWKPYSPVFNNCNRRKEFEESDDGLFQLCRPPNRKGSVHSDSNVSCSRHSVLTVNALSSDKAHNFCILANVNDGRLLIGTEFGVCIDFILCNMIAKRISFIN</sequence>
<evidence type="ECO:0000313" key="2">
    <source>
        <dbReference type="Proteomes" id="UP000271098"/>
    </source>
</evidence>
<keyword evidence="2" id="KW-1185">Reference proteome</keyword>
<name>A0A183CZF2_9BILA</name>
<reference evidence="1 2" key="2">
    <citation type="submission" date="2018-11" db="EMBL/GenBank/DDBJ databases">
        <authorList>
            <consortium name="Pathogen Informatics"/>
        </authorList>
    </citation>
    <scope>NUCLEOTIDE SEQUENCE [LARGE SCALE GENOMIC DNA]</scope>
</reference>
<organism evidence="3">
    <name type="scientific">Gongylonema pulchrum</name>
    <dbReference type="NCBI Taxonomy" id="637853"/>
    <lineage>
        <taxon>Eukaryota</taxon>
        <taxon>Metazoa</taxon>
        <taxon>Ecdysozoa</taxon>
        <taxon>Nematoda</taxon>
        <taxon>Chromadorea</taxon>
        <taxon>Rhabditida</taxon>
        <taxon>Spirurina</taxon>
        <taxon>Spiruromorpha</taxon>
        <taxon>Spiruroidea</taxon>
        <taxon>Gongylonematidae</taxon>
        <taxon>Gongylonema</taxon>
    </lineage>
</organism>